<sequence>MKIDTTALADAFATNAAGTKKSGNSDFGALLKTAQSKQSATAAELEKYVQMTPAQRMTQAMMKKLGITQEEFDAMSPDQQASVTAKIAEMIKQEMSQQAAGNQGTSAATLF</sequence>
<dbReference type="RefSeq" id="WP_161055497.1">
    <property type="nucleotide sequence ID" value="NZ_WWCT01000010.1"/>
</dbReference>
<reference evidence="1 2" key="1">
    <citation type="submission" date="2019-12" db="EMBL/GenBank/DDBJ databases">
        <title>Novel species isolated from a subtropical stream in China.</title>
        <authorList>
            <person name="Lu H."/>
        </authorList>
    </citation>
    <scope>NUCLEOTIDE SEQUENCE [LARGE SCALE GENOMIC DNA]</scope>
    <source>
        <strain evidence="1 2">CY42W</strain>
    </source>
</reference>
<dbReference type="Proteomes" id="UP000642144">
    <property type="component" value="Unassembled WGS sequence"/>
</dbReference>
<accession>A0ABW9W0T3</accession>
<keyword evidence="2" id="KW-1185">Reference proteome</keyword>
<evidence type="ECO:0000313" key="1">
    <source>
        <dbReference type="EMBL" id="MYN27587.1"/>
    </source>
</evidence>
<organism evidence="1 2">
    <name type="scientific">Duganella levis</name>
    <dbReference type="NCBI Taxonomy" id="2692169"/>
    <lineage>
        <taxon>Bacteria</taxon>
        <taxon>Pseudomonadati</taxon>
        <taxon>Pseudomonadota</taxon>
        <taxon>Betaproteobacteria</taxon>
        <taxon>Burkholderiales</taxon>
        <taxon>Oxalobacteraceae</taxon>
        <taxon>Telluria group</taxon>
        <taxon>Duganella</taxon>
    </lineage>
</organism>
<dbReference type="EMBL" id="WWCT01000010">
    <property type="protein sequence ID" value="MYN27587.1"/>
    <property type="molecule type" value="Genomic_DNA"/>
</dbReference>
<protein>
    <submittedName>
        <fullName evidence="1">Uncharacterized protein</fullName>
    </submittedName>
</protein>
<name>A0ABW9W0T3_9BURK</name>
<evidence type="ECO:0000313" key="2">
    <source>
        <dbReference type="Proteomes" id="UP000642144"/>
    </source>
</evidence>
<proteinExistence type="predicted"/>
<comment type="caution">
    <text evidence="1">The sequence shown here is derived from an EMBL/GenBank/DDBJ whole genome shotgun (WGS) entry which is preliminary data.</text>
</comment>
<gene>
    <name evidence="1" type="ORF">GTP69_14320</name>
</gene>